<dbReference type="AlphaFoldDB" id="A0A022RWL0"/>
<reference evidence="2 3" key="1">
    <citation type="journal article" date="2013" name="Proc. Natl. Acad. Sci. U.S.A.">
        <title>Fine-scale variation in meiotic recombination in Mimulus inferred from population shotgun sequencing.</title>
        <authorList>
            <person name="Hellsten U."/>
            <person name="Wright K.M."/>
            <person name="Jenkins J."/>
            <person name="Shu S."/>
            <person name="Yuan Y."/>
            <person name="Wessler S.R."/>
            <person name="Schmutz J."/>
            <person name="Willis J.H."/>
            <person name="Rokhsar D.S."/>
        </authorList>
    </citation>
    <scope>NUCLEOTIDE SEQUENCE [LARGE SCALE GENOMIC DNA]</scope>
    <source>
        <strain evidence="3">cv. DUN x IM62</strain>
    </source>
</reference>
<sequence length="69" mass="7786">MAVSIASKKNMITTFLILILVMFSSADVLLARSDGSGFAKNGIDSWRMLREMELEYSKIINKKNSMGRR</sequence>
<proteinExistence type="predicted"/>
<gene>
    <name evidence="2" type="ORF">MIMGU_mgv11b0221161mg</name>
</gene>
<protein>
    <submittedName>
        <fullName evidence="2">Uncharacterized protein</fullName>
    </submittedName>
</protein>
<dbReference type="EMBL" id="KI630264">
    <property type="protein sequence ID" value="EYU43355.1"/>
    <property type="molecule type" value="Genomic_DNA"/>
</dbReference>
<feature type="signal peptide" evidence="1">
    <location>
        <begin position="1"/>
        <end position="26"/>
    </location>
</feature>
<dbReference type="Proteomes" id="UP000030748">
    <property type="component" value="Unassembled WGS sequence"/>
</dbReference>
<evidence type="ECO:0000256" key="1">
    <source>
        <dbReference type="SAM" id="SignalP"/>
    </source>
</evidence>
<feature type="chain" id="PRO_5001507938" evidence="1">
    <location>
        <begin position="27"/>
        <end position="69"/>
    </location>
</feature>
<name>A0A022RWL0_ERYGU</name>
<evidence type="ECO:0000313" key="2">
    <source>
        <dbReference type="EMBL" id="EYU43355.1"/>
    </source>
</evidence>
<feature type="non-terminal residue" evidence="2">
    <location>
        <position position="69"/>
    </location>
</feature>
<organism evidence="2 3">
    <name type="scientific">Erythranthe guttata</name>
    <name type="common">Yellow monkey flower</name>
    <name type="synonym">Mimulus guttatus</name>
    <dbReference type="NCBI Taxonomy" id="4155"/>
    <lineage>
        <taxon>Eukaryota</taxon>
        <taxon>Viridiplantae</taxon>
        <taxon>Streptophyta</taxon>
        <taxon>Embryophyta</taxon>
        <taxon>Tracheophyta</taxon>
        <taxon>Spermatophyta</taxon>
        <taxon>Magnoliopsida</taxon>
        <taxon>eudicotyledons</taxon>
        <taxon>Gunneridae</taxon>
        <taxon>Pentapetalae</taxon>
        <taxon>asterids</taxon>
        <taxon>lamiids</taxon>
        <taxon>Lamiales</taxon>
        <taxon>Phrymaceae</taxon>
        <taxon>Erythranthe</taxon>
    </lineage>
</organism>
<evidence type="ECO:0000313" key="3">
    <source>
        <dbReference type="Proteomes" id="UP000030748"/>
    </source>
</evidence>
<accession>A0A022RWL0</accession>
<keyword evidence="1" id="KW-0732">Signal</keyword>
<keyword evidence="3" id="KW-1185">Reference proteome</keyword>